<feature type="transmembrane region" description="Helical" evidence="1">
    <location>
        <begin position="179"/>
        <end position="209"/>
    </location>
</feature>
<evidence type="ECO:0008006" key="4">
    <source>
        <dbReference type="Google" id="ProtNLM"/>
    </source>
</evidence>
<feature type="transmembrane region" description="Helical" evidence="1">
    <location>
        <begin position="350"/>
        <end position="366"/>
    </location>
</feature>
<keyword evidence="1" id="KW-0472">Membrane</keyword>
<reference evidence="2" key="1">
    <citation type="journal article" date="2019" name="PLoS Negl. Trop. Dis.">
        <title>Revisiting the worldwide diversity of Leptospira species in the environment.</title>
        <authorList>
            <person name="Vincent A.T."/>
            <person name="Schiettekatte O."/>
            <person name="Bourhy P."/>
            <person name="Veyrier F.J."/>
            <person name="Picardeau M."/>
        </authorList>
    </citation>
    <scope>NUCLEOTIDE SEQUENCE [LARGE SCALE GENOMIC DNA]</scope>
    <source>
        <strain evidence="2">SSW15</strain>
    </source>
</reference>
<feature type="transmembrane region" description="Helical" evidence="1">
    <location>
        <begin position="221"/>
        <end position="245"/>
    </location>
</feature>
<feature type="transmembrane region" description="Helical" evidence="1">
    <location>
        <begin position="108"/>
        <end position="127"/>
    </location>
</feature>
<feature type="transmembrane region" description="Helical" evidence="1">
    <location>
        <begin position="12"/>
        <end position="29"/>
    </location>
</feature>
<dbReference type="NCBIfam" id="NF047440">
    <property type="entry name" value="LA3751_2_3_fam"/>
    <property type="match status" value="1"/>
</dbReference>
<keyword evidence="1" id="KW-0812">Transmembrane</keyword>
<accession>A0A4R9GH04</accession>
<proteinExistence type="predicted"/>
<protein>
    <recommendedName>
        <fullName evidence="4">Glycosyltransferase RgtA/B/C/D-like domain-containing protein</fullName>
    </recommendedName>
</protein>
<feature type="transmembrane region" description="Helical" evidence="1">
    <location>
        <begin position="322"/>
        <end position="338"/>
    </location>
</feature>
<dbReference type="RefSeq" id="WP_135766791.1">
    <property type="nucleotide sequence ID" value="NZ_RQET01000004.1"/>
</dbReference>
<evidence type="ECO:0000313" key="3">
    <source>
        <dbReference type="Proteomes" id="UP000298458"/>
    </source>
</evidence>
<keyword evidence="1" id="KW-1133">Transmembrane helix</keyword>
<feature type="transmembrane region" description="Helical" evidence="1">
    <location>
        <begin position="134"/>
        <end position="167"/>
    </location>
</feature>
<dbReference type="AlphaFoldDB" id="A0A4R9GH04"/>
<gene>
    <name evidence="2" type="ORF">EHO60_03470</name>
</gene>
<dbReference type="OrthoDB" id="344746at2"/>
<comment type="caution">
    <text evidence="2">The sequence shown here is derived from an EMBL/GenBank/DDBJ whole genome shotgun (WGS) entry which is preliminary data.</text>
</comment>
<evidence type="ECO:0000256" key="1">
    <source>
        <dbReference type="SAM" id="Phobius"/>
    </source>
</evidence>
<evidence type="ECO:0000313" key="2">
    <source>
        <dbReference type="EMBL" id="TGK11386.1"/>
    </source>
</evidence>
<feature type="transmembrane region" description="Helical" evidence="1">
    <location>
        <begin position="378"/>
        <end position="395"/>
    </location>
</feature>
<dbReference type="InterPro" id="IPR059217">
    <property type="entry name" value="LA3751_2-like"/>
</dbReference>
<feature type="transmembrane region" description="Helical" evidence="1">
    <location>
        <begin position="282"/>
        <end position="301"/>
    </location>
</feature>
<name>A0A4R9GH04_9LEPT</name>
<dbReference type="Proteomes" id="UP000298458">
    <property type="component" value="Unassembled WGS sequence"/>
</dbReference>
<sequence>MSPFLDSGRFRTLSFFLLVLSPLLFLFLLKPVEQLYSDHLAKFVLGESISRSGFVSGELELPSSKLDPESEFCPTECIRIRGKIVSPFPVALGFVYALILPWGGITGVYVVNAILVSTTIFILSMLWRRNLLFLFILVFGSPFVVNGYFFPDVGLACLLFFSGVALVLKNRTRGSSLPFLFAGFLSASSGWFRIESIGFCLSFTAFLIFDAVRGSRDRISVLGFSIGILLGLSFLIGMQTFFYGLPLGPRFSFNQPTMFLSPLAKLEIYRGLLFFSFNRLGFFAYMPLFFFLFWFSLYFLFSSRGFLRSQEEAVDSTKGGNLLIQSGIAGFIGLVAAAPNDGIIDFGTRYLHLTIPCFAGFVLTFLDKLKSKPRWEKAGKILVFCCILFSSYITVKYTSILAKYGKRTTVLHKIYTEQKPDLIAVQIRTYSQILGENFFEVPCVTLFDGTSLDKFFLRNDPGKFDKILFVQAKVLMDPATLSEAPFVKNPYFNSVVSRLGNDFEPSLVGNLPDVIIFSMQRKRIRQ</sequence>
<dbReference type="EMBL" id="RQET01000004">
    <property type="protein sequence ID" value="TGK11386.1"/>
    <property type="molecule type" value="Genomic_DNA"/>
</dbReference>
<organism evidence="2 3">
    <name type="scientific">Leptospira fletcheri</name>
    <dbReference type="NCBI Taxonomy" id="2484981"/>
    <lineage>
        <taxon>Bacteria</taxon>
        <taxon>Pseudomonadati</taxon>
        <taxon>Spirochaetota</taxon>
        <taxon>Spirochaetia</taxon>
        <taxon>Leptospirales</taxon>
        <taxon>Leptospiraceae</taxon>
        <taxon>Leptospira</taxon>
    </lineage>
</organism>
<keyword evidence="3" id="KW-1185">Reference proteome</keyword>